<keyword evidence="3" id="KW-1185">Reference proteome</keyword>
<name>A0ABS6EBH2_9FIRM</name>
<feature type="region of interest" description="Disordered" evidence="1">
    <location>
        <begin position="258"/>
        <end position="304"/>
    </location>
</feature>
<gene>
    <name evidence="2" type="ORF">KQI42_19995</name>
</gene>
<evidence type="ECO:0000256" key="1">
    <source>
        <dbReference type="SAM" id="MobiDB-lite"/>
    </source>
</evidence>
<dbReference type="Proteomes" id="UP000749471">
    <property type="component" value="Unassembled WGS sequence"/>
</dbReference>
<feature type="compositionally biased region" description="Basic and acidic residues" evidence="1">
    <location>
        <begin position="295"/>
        <end position="304"/>
    </location>
</feature>
<reference evidence="2 3" key="1">
    <citation type="submission" date="2021-06" db="EMBL/GenBank/DDBJ databases">
        <authorList>
            <person name="Sun Q."/>
            <person name="Li D."/>
        </authorList>
    </citation>
    <scope>NUCLEOTIDE SEQUENCE [LARGE SCALE GENOMIC DNA]</scope>
    <source>
        <strain evidence="2 3">MSJ-40</strain>
    </source>
</reference>
<accession>A0ABS6EBH2</accession>
<evidence type="ECO:0000313" key="3">
    <source>
        <dbReference type="Proteomes" id="UP000749471"/>
    </source>
</evidence>
<dbReference type="EMBL" id="JAHLPM010000030">
    <property type="protein sequence ID" value="MBU5440280.1"/>
    <property type="molecule type" value="Genomic_DNA"/>
</dbReference>
<protein>
    <recommendedName>
        <fullName evidence="4">DnaD domain protein</fullName>
    </recommendedName>
</protein>
<comment type="caution">
    <text evidence="2">The sequence shown here is derived from an EMBL/GenBank/DDBJ whole genome shotgun (WGS) entry which is preliminary data.</text>
</comment>
<evidence type="ECO:0008006" key="4">
    <source>
        <dbReference type="Google" id="ProtNLM"/>
    </source>
</evidence>
<evidence type="ECO:0000313" key="2">
    <source>
        <dbReference type="EMBL" id="MBU5440280.1"/>
    </source>
</evidence>
<dbReference type="RefSeq" id="WP_216522376.1">
    <property type="nucleotide sequence ID" value="NZ_JAHLPM010000030.1"/>
</dbReference>
<organism evidence="2 3">
    <name type="scientific">Tissierella simiarum</name>
    <dbReference type="NCBI Taxonomy" id="2841534"/>
    <lineage>
        <taxon>Bacteria</taxon>
        <taxon>Bacillati</taxon>
        <taxon>Bacillota</taxon>
        <taxon>Tissierellia</taxon>
        <taxon>Tissierellales</taxon>
        <taxon>Tissierellaceae</taxon>
        <taxon>Tissierella</taxon>
    </lineage>
</organism>
<sequence length="304" mass="36352">MKGWVRLHRQIVDSDIYQMPPLYLRTFERLLMEANHQDNEIPYKEKGSKITGKKLIRRGERLTSVRDICRWVAWYERGKLKVPNAKTIQDILDWLEENDMITIYGDKGNRTETHYTIVNYNAYQGEEDEEVTEKKQFGNSLETENKQSLETNKNVNNVKNDKNVKEDIYILSDDEKQFLDILNQIENYPLDREKDLEMYKTLGERYPALNLLEAIEQWKMYKLDQPLKAKSNPRSQINTSFKKYVEWGKCLKNNKTASKSTQSNFKRTRFHTEKNRTDNYTNDELEDIFQRKRREAKERQERGG</sequence>
<proteinExistence type="predicted"/>